<dbReference type="CDD" id="cd00446">
    <property type="entry name" value="GrpE"/>
    <property type="match status" value="1"/>
</dbReference>
<dbReference type="HAMAP" id="MF_01151">
    <property type="entry name" value="GrpE"/>
    <property type="match status" value="1"/>
</dbReference>
<evidence type="ECO:0000256" key="13">
    <source>
        <dbReference type="SAM" id="MobiDB-lite"/>
    </source>
</evidence>
<dbReference type="InterPro" id="IPR009012">
    <property type="entry name" value="GrpE_head"/>
</dbReference>
<keyword evidence="6 10" id="KW-0143">Chaperone</keyword>
<evidence type="ECO:0000256" key="6">
    <source>
        <dbReference type="ARBA" id="ARBA00023186"/>
    </source>
</evidence>
<name>A0A556QK16_9BACT</name>
<dbReference type="Gene3D" id="3.90.20.20">
    <property type="match status" value="1"/>
</dbReference>
<dbReference type="PANTHER" id="PTHR21237:SF23">
    <property type="entry name" value="GRPE PROTEIN HOMOLOG, MITOCHONDRIAL"/>
    <property type="match status" value="1"/>
</dbReference>
<dbReference type="InterPro" id="IPR013805">
    <property type="entry name" value="GrpE_CC"/>
</dbReference>
<reference evidence="14 15" key="1">
    <citation type="submission" date="2019-07" db="EMBL/GenBank/DDBJ databases">
        <title>Description of 53C-WASEF.</title>
        <authorList>
            <person name="Pitt A."/>
            <person name="Hahn M.W."/>
        </authorList>
    </citation>
    <scope>NUCLEOTIDE SEQUENCE [LARGE SCALE GENOMIC DNA]</scope>
    <source>
        <strain evidence="14 15">53C-WASEF</strain>
    </source>
</reference>
<dbReference type="Gene3D" id="2.30.22.10">
    <property type="entry name" value="Head domain of nucleotide exchange factor GrpE"/>
    <property type="match status" value="1"/>
</dbReference>
<dbReference type="GO" id="GO:0042803">
    <property type="term" value="F:protein homodimerization activity"/>
    <property type="evidence" value="ECO:0007669"/>
    <property type="project" value="InterPro"/>
</dbReference>
<accession>A0A556QK16</accession>
<evidence type="ECO:0000256" key="7">
    <source>
        <dbReference type="ARBA" id="ARBA00053401"/>
    </source>
</evidence>
<evidence type="ECO:0000256" key="12">
    <source>
        <dbReference type="RuleBase" id="RU004478"/>
    </source>
</evidence>
<comment type="subunit">
    <text evidence="3 10">Homodimer.</text>
</comment>
<evidence type="ECO:0000256" key="1">
    <source>
        <dbReference type="ARBA" id="ARBA00004496"/>
    </source>
</evidence>
<gene>
    <name evidence="10" type="primary">grpE</name>
    <name evidence="14" type="ORF">FPL22_12790</name>
</gene>
<dbReference type="SUPFAM" id="SSF58014">
    <property type="entry name" value="Coiled-coil domain of nucleotide exchange factor GrpE"/>
    <property type="match status" value="1"/>
</dbReference>
<dbReference type="EMBL" id="VMBG01000002">
    <property type="protein sequence ID" value="TSJ76986.1"/>
    <property type="molecule type" value="Genomic_DNA"/>
</dbReference>
<dbReference type="InterPro" id="IPR000740">
    <property type="entry name" value="GrpE"/>
</dbReference>
<feature type="compositionally biased region" description="Polar residues" evidence="13">
    <location>
        <begin position="1"/>
        <end position="18"/>
    </location>
</feature>
<comment type="similarity">
    <text evidence="2 10 12">Belongs to the GrpE family.</text>
</comment>
<keyword evidence="15" id="KW-1185">Reference proteome</keyword>
<evidence type="ECO:0000256" key="5">
    <source>
        <dbReference type="ARBA" id="ARBA00023016"/>
    </source>
</evidence>
<dbReference type="AlphaFoldDB" id="A0A556QK16"/>
<dbReference type="Pfam" id="PF01025">
    <property type="entry name" value="GrpE"/>
    <property type="match status" value="1"/>
</dbReference>
<dbReference type="GO" id="GO:0005737">
    <property type="term" value="C:cytoplasm"/>
    <property type="evidence" value="ECO:0007669"/>
    <property type="project" value="UniProtKB-SubCell"/>
</dbReference>
<dbReference type="GO" id="GO:0051087">
    <property type="term" value="F:protein-folding chaperone binding"/>
    <property type="evidence" value="ECO:0007669"/>
    <property type="project" value="InterPro"/>
</dbReference>
<dbReference type="GO" id="GO:0000774">
    <property type="term" value="F:adenyl-nucleotide exchange factor activity"/>
    <property type="evidence" value="ECO:0007669"/>
    <property type="project" value="InterPro"/>
</dbReference>
<evidence type="ECO:0000256" key="2">
    <source>
        <dbReference type="ARBA" id="ARBA00009054"/>
    </source>
</evidence>
<dbReference type="PANTHER" id="PTHR21237">
    <property type="entry name" value="GRPE PROTEIN"/>
    <property type="match status" value="1"/>
</dbReference>
<evidence type="ECO:0000313" key="15">
    <source>
        <dbReference type="Proteomes" id="UP000315648"/>
    </source>
</evidence>
<comment type="function">
    <text evidence="7 10 11">Participates actively in the response to hyperosmotic and heat shock by preventing the aggregation of stress-denatured proteins, in association with DnaK and GrpE. It is the nucleotide exchange factor for DnaK and may function as a thermosensor. Unfolded proteins bind initially to DnaJ; upon interaction with the DnaJ-bound protein, DnaK hydrolyzes its bound ATP, resulting in the formation of a stable complex. GrpE releases ADP from DnaK; ATP binding to DnaK triggers the release of the substrate protein, thus completing the reaction cycle. Several rounds of ATP-dependent interactions between DnaJ, DnaK and GrpE are required for fully efficient folding.</text>
</comment>
<dbReference type="OrthoDB" id="9812586at2"/>
<comment type="caution">
    <text evidence="14">The sequence shown here is derived from an EMBL/GenBank/DDBJ whole genome shotgun (WGS) entry which is preliminary data.</text>
</comment>
<dbReference type="Proteomes" id="UP000315648">
    <property type="component" value="Unassembled WGS sequence"/>
</dbReference>
<evidence type="ECO:0000256" key="4">
    <source>
        <dbReference type="ARBA" id="ARBA00022490"/>
    </source>
</evidence>
<protein>
    <recommendedName>
        <fullName evidence="8 10">Protein GrpE</fullName>
    </recommendedName>
    <alternativeName>
        <fullName evidence="9 10">HSP-70 cofactor</fullName>
    </alternativeName>
</protein>
<dbReference type="PRINTS" id="PR00773">
    <property type="entry name" value="GRPEPROTEIN"/>
</dbReference>
<evidence type="ECO:0000256" key="8">
    <source>
        <dbReference type="ARBA" id="ARBA00072274"/>
    </source>
</evidence>
<dbReference type="FunFam" id="2.30.22.10:FF:000001">
    <property type="entry name" value="Protein GrpE"/>
    <property type="match status" value="1"/>
</dbReference>
<dbReference type="PROSITE" id="PS01071">
    <property type="entry name" value="GRPE"/>
    <property type="match status" value="1"/>
</dbReference>
<evidence type="ECO:0000256" key="3">
    <source>
        <dbReference type="ARBA" id="ARBA00011738"/>
    </source>
</evidence>
<feature type="region of interest" description="Disordered" evidence="13">
    <location>
        <begin position="1"/>
        <end position="31"/>
    </location>
</feature>
<evidence type="ECO:0000313" key="14">
    <source>
        <dbReference type="EMBL" id="TSJ76986.1"/>
    </source>
</evidence>
<dbReference type="GO" id="GO:0006457">
    <property type="term" value="P:protein folding"/>
    <property type="evidence" value="ECO:0007669"/>
    <property type="project" value="InterPro"/>
</dbReference>
<sequence>MNETEPTNPDPQTTTSADNVAPEAPAAGPDLSEQLAAAKKESADNYDRYVRSVADLDNHRRRTVREKDELRQFASSRVLEDLLPVIDNLGLGLAAAKAPNADLKTLVGGISMVAEQLKSSLASHGLKEVNPVAQPFDPNLHEAISQQPSADVAEGSVVTVVRVGFTLNGRLLRPASVIVSTGPATEQSA</sequence>
<evidence type="ECO:0000256" key="10">
    <source>
        <dbReference type="HAMAP-Rule" id="MF_01151"/>
    </source>
</evidence>
<proteinExistence type="inferred from homology"/>
<comment type="subcellular location">
    <subcellularLocation>
        <location evidence="1 10">Cytoplasm</location>
    </subcellularLocation>
</comment>
<dbReference type="RefSeq" id="WP_144230807.1">
    <property type="nucleotide sequence ID" value="NZ_CBCRVV010000006.1"/>
</dbReference>
<dbReference type="GO" id="GO:0051082">
    <property type="term" value="F:unfolded protein binding"/>
    <property type="evidence" value="ECO:0007669"/>
    <property type="project" value="TreeGrafter"/>
</dbReference>
<dbReference type="SUPFAM" id="SSF51064">
    <property type="entry name" value="Head domain of nucleotide exchange factor GrpE"/>
    <property type="match status" value="1"/>
</dbReference>
<keyword evidence="4 10" id="KW-0963">Cytoplasm</keyword>
<evidence type="ECO:0000256" key="9">
    <source>
        <dbReference type="ARBA" id="ARBA00076414"/>
    </source>
</evidence>
<organism evidence="14 15">
    <name type="scientific">Rariglobus hedericola</name>
    <dbReference type="NCBI Taxonomy" id="2597822"/>
    <lineage>
        <taxon>Bacteria</taxon>
        <taxon>Pseudomonadati</taxon>
        <taxon>Verrucomicrobiota</taxon>
        <taxon>Opitutia</taxon>
        <taxon>Opitutales</taxon>
        <taxon>Opitutaceae</taxon>
        <taxon>Rariglobus</taxon>
    </lineage>
</organism>
<keyword evidence="5 10" id="KW-0346">Stress response</keyword>
<evidence type="ECO:0000256" key="11">
    <source>
        <dbReference type="RuleBase" id="RU000639"/>
    </source>
</evidence>